<evidence type="ECO:0008006" key="2">
    <source>
        <dbReference type="Google" id="ProtNLM"/>
    </source>
</evidence>
<name>A0A699IHF3_TANCI</name>
<comment type="caution">
    <text evidence="1">The sequence shown here is derived from an EMBL/GenBank/DDBJ whole genome shotgun (WGS) entry which is preliminary data.</text>
</comment>
<feature type="non-terminal residue" evidence="1">
    <location>
        <position position="112"/>
    </location>
</feature>
<accession>A0A699IHF3</accession>
<evidence type="ECO:0000313" key="1">
    <source>
        <dbReference type="EMBL" id="GEZ62573.1"/>
    </source>
</evidence>
<sequence length="112" mass="12496">MFRVDKIEDKGTMHEGACAAGYEGAQNRVWYPNPGQARQINCYNCNSIGGQDNIVDDDVDMQSIQYLALNVDNVFQADDCDVKKNEVNILKSIDEGPFQMGTLRETLTEGTE</sequence>
<dbReference type="AlphaFoldDB" id="A0A699IHF3"/>
<protein>
    <recommendedName>
        <fullName evidence="2">Retrovirus-related Pol polyprotein from transposon TNT 1-94</fullName>
    </recommendedName>
</protein>
<dbReference type="EMBL" id="BKCJ010302227">
    <property type="protein sequence ID" value="GEZ62573.1"/>
    <property type="molecule type" value="Genomic_DNA"/>
</dbReference>
<reference evidence="1" key="1">
    <citation type="journal article" date="2019" name="Sci. Rep.">
        <title>Draft genome of Tanacetum cinerariifolium, the natural source of mosquito coil.</title>
        <authorList>
            <person name="Yamashiro T."/>
            <person name="Shiraishi A."/>
            <person name="Satake H."/>
            <person name="Nakayama K."/>
        </authorList>
    </citation>
    <scope>NUCLEOTIDE SEQUENCE</scope>
</reference>
<proteinExistence type="predicted"/>
<gene>
    <name evidence="1" type="ORF">Tci_534546</name>
</gene>
<organism evidence="1">
    <name type="scientific">Tanacetum cinerariifolium</name>
    <name type="common">Dalmatian daisy</name>
    <name type="synonym">Chrysanthemum cinerariifolium</name>
    <dbReference type="NCBI Taxonomy" id="118510"/>
    <lineage>
        <taxon>Eukaryota</taxon>
        <taxon>Viridiplantae</taxon>
        <taxon>Streptophyta</taxon>
        <taxon>Embryophyta</taxon>
        <taxon>Tracheophyta</taxon>
        <taxon>Spermatophyta</taxon>
        <taxon>Magnoliopsida</taxon>
        <taxon>eudicotyledons</taxon>
        <taxon>Gunneridae</taxon>
        <taxon>Pentapetalae</taxon>
        <taxon>asterids</taxon>
        <taxon>campanulids</taxon>
        <taxon>Asterales</taxon>
        <taxon>Asteraceae</taxon>
        <taxon>Asteroideae</taxon>
        <taxon>Anthemideae</taxon>
        <taxon>Anthemidinae</taxon>
        <taxon>Tanacetum</taxon>
    </lineage>
</organism>